<evidence type="ECO:0000313" key="1">
    <source>
        <dbReference type="EMBL" id="MPM06176.1"/>
    </source>
</evidence>
<dbReference type="EMBL" id="VSSQ01001205">
    <property type="protein sequence ID" value="MPM06176.1"/>
    <property type="molecule type" value="Genomic_DNA"/>
</dbReference>
<gene>
    <name evidence="1" type="ORF">SDC9_52472</name>
</gene>
<comment type="caution">
    <text evidence="1">The sequence shown here is derived from an EMBL/GenBank/DDBJ whole genome shotgun (WGS) entry which is preliminary data.</text>
</comment>
<protein>
    <submittedName>
        <fullName evidence="1">Uncharacterized protein</fullName>
    </submittedName>
</protein>
<sequence length="164" mass="18075">MIHVAGSRTVRVHAALSGKDTREMRAVCSLKLHPDPWLKQPISVGHHPQTRIYPGSVQGMEHRPHHFPGGAHVEGGITVQRDEIAHIRKTRRVPRKDLQVSSAASQHTDQLNKGTPLSLPAAVAFIPRMILGPAEKEIEPACISPVEGFHPLLHRLHAAYLRGI</sequence>
<accession>A0A644WQJ2</accession>
<proteinExistence type="predicted"/>
<dbReference type="AlphaFoldDB" id="A0A644WQJ2"/>
<name>A0A644WQJ2_9ZZZZ</name>
<organism evidence="1">
    <name type="scientific">bioreactor metagenome</name>
    <dbReference type="NCBI Taxonomy" id="1076179"/>
    <lineage>
        <taxon>unclassified sequences</taxon>
        <taxon>metagenomes</taxon>
        <taxon>ecological metagenomes</taxon>
    </lineage>
</organism>
<reference evidence="1" key="1">
    <citation type="submission" date="2019-08" db="EMBL/GenBank/DDBJ databases">
        <authorList>
            <person name="Kucharzyk K."/>
            <person name="Murdoch R.W."/>
            <person name="Higgins S."/>
            <person name="Loffler F."/>
        </authorList>
    </citation>
    <scope>NUCLEOTIDE SEQUENCE</scope>
</reference>